<dbReference type="EMBL" id="JAZAVK010000152">
    <property type="protein sequence ID" value="KAK7419337.1"/>
    <property type="molecule type" value="Genomic_DNA"/>
</dbReference>
<gene>
    <name evidence="15" type="ORF">QQZ08_010920</name>
</gene>
<evidence type="ECO:0000256" key="13">
    <source>
        <dbReference type="SAM" id="MobiDB-lite"/>
    </source>
</evidence>
<name>A0ABR1HDU6_9HYPO</name>
<keyword evidence="7" id="KW-0326">Glycosidase</keyword>
<accession>A0ABR1HDU6</accession>
<dbReference type="PANTHER" id="PTHR16631">
    <property type="entry name" value="GLUCAN 1,3-BETA-GLUCOSIDASE"/>
    <property type="match status" value="1"/>
</dbReference>
<comment type="similarity">
    <text evidence="2">Belongs to the glycosyl hydrolase 17 family.</text>
</comment>
<feature type="signal peptide" evidence="14">
    <location>
        <begin position="1"/>
        <end position="19"/>
    </location>
</feature>
<feature type="region of interest" description="Disordered" evidence="13">
    <location>
        <begin position="315"/>
        <end position="335"/>
    </location>
</feature>
<comment type="caution">
    <text evidence="15">The sequence shown here is derived from an EMBL/GenBank/DDBJ whole genome shotgun (WGS) entry which is preliminary data.</text>
</comment>
<sequence length="604" mass="63602">MKGVAAAAAVAVMASGAQAAYPHHRRAHDIFHRGYESCVPSCTTIWSTITGSATLVPNPPPATSSAVVVTSSAAPKPKPKPQTTPEAYEVPKVTTTPKAATTTPEASSTSVEVVVVVPVPTPEVHNCPTPGTYTFPATTVTVTESTTVCGAQTTKVPKGTHTLGGVTTIVETQTTVTCPYAKETEVNGVTTSVIETTVYVCPSAGTYTIAPITKTCEEETIVVYPVPTSYAPGTYTAPEQVITVTETGYVYVCPYSSEGLASTTAPAKATKVYEAPKATKVYEAPKVSSKVAYEVPKASSAVVYEVPSSKVVSETPKATPKVTKPKTSNKSYNSGNLKGSNDHYGITYTPYQSSNGDCKSSSEVNKDIASLKQKGFSIVRSYSTDCDTLSSVGPACKEHGMDMIIGVFVKGTGCSYSTPDIKKQVDAIAEWAEWDLVKLFVVGNEAIMNGYCSASELAELITVVKSKCSGYTGPYTIAETLNIWQQPQVASAICPVVDVTGANIHPYFNSAVKASAAGEFVSGQLELLADICSGNEVINLECGWPTRGTCNGSACPGKKEQAEAITSIRESCGDKTVFFSYEDDMWKEPGDCGCEQSWGSSSSF</sequence>
<evidence type="ECO:0000256" key="12">
    <source>
        <dbReference type="ARBA" id="ARBA00042762"/>
    </source>
</evidence>
<feature type="chain" id="PRO_5045162330" description="Probable beta-glucosidase btgE" evidence="14">
    <location>
        <begin position="20"/>
        <end position="604"/>
    </location>
</feature>
<feature type="compositionally biased region" description="Low complexity" evidence="13">
    <location>
        <begin position="90"/>
        <end position="106"/>
    </location>
</feature>
<evidence type="ECO:0000256" key="4">
    <source>
        <dbReference type="ARBA" id="ARBA00022525"/>
    </source>
</evidence>
<keyword evidence="16" id="KW-1185">Reference proteome</keyword>
<evidence type="ECO:0000256" key="9">
    <source>
        <dbReference type="ARBA" id="ARBA00039284"/>
    </source>
</evidence>
<protein>
    <recommendedName>
        <fullName evidence="9">Probable beta-glucosidase btgE</fullName>
    </recommendedName>
    <alternativeName>
        <fullName evidence="10">Beta-D-glucoside glucohydrolase btgE</fullName>
    </alternativeName>
    <alternativeName>
        <fullName evidence="12">Cellobiase btgE</fullName>
    </alternativeName>
    <alternativeName>
        <fullName evidence="11">Gentiobiase btgE</fullName>
    </alternativeName>
</protein>
<keyword evidence="5 14" id="KW-0732">Signal</keyword>
<evidence type="ECO:0000256" key="11">
    <source>
        <dbReference type="ARBA" id="ARBA00041516"/>
    </source>
</evidence>
<evidence type="ECO:0000256" key="1">
    <source>
        <dbReference type="ARBA" id="ARBA00004191"/>
    </source>
</evidence>
<evidence type="ECO:0000256" key="7">
    <source>
        <dbReference type="ARBA" id="ARBA00023295"/>
    </source>
</evidence>
<proteinExistence type="inferred from homology"/>
<dbReference type="PANTHER" id="PTHR16631:SF24">
    <property type="entry name" value="FAMILY 17 GLUCOSIDASE SCW11-RELATED"/>
    <property type="match status" value="1"/>
</dbReference>
<evidence type="ECO:0000256" key="8">
    <source>
        <dbReference type="ARBA" id="ARBA00024983"/>
    </source>
</evidence>
<comment type="subcellular location">
    <subcellularLocation>
        <location evidence="1">Secreted</location>
        <location evidence="1">Cell wall</location>
    </subcellularLocation>
</comment>
<feature type="region of interest" description="Disordered" evidence="13">
    <location>
        <begin position="60"/>
        <end position="106"/>
    </location>
</feature>
<reference evidence="15 16" key="1">
    <citation type="journal article" date="2025" name="Microbiol. Resour. Announc.">
        <title>Draft genome sequences for Neonectria magnoliae and Neonectria punicea, canker pathogens of Liriodendron tulipifera and Acer saccharum in West Virginia.</title>
        <authorList>
            <person name="Petronek H.M."/>
            <person name="Kasson M.T."/>
            <person name="Metheny A.M."/>
            <person name="Stauder C.M."/>
            <person name="Lovett B."/>
            <person name="Lynch S.C."/>
            <person name="Garnas J.R."/>
            <person name="Kasson L.R."/>
            <person name="Stajich J.E."/>
        </authorList>
    </citation>
    <scope>NUCLEOTIDE SEQUENCE [LARGE SCALE GENOMIC DNA]</scope>
    <source>
        <strain evidence="15 16">NRRL 64651</strain>
    </source>
</reference>
<evidence type="ECO:0000256" key="6">
    <source>
        <dbReference type="ARBA" id="ARBA00022801"/>
    </source>
</evidence>
<dbReference type="InterPro" id="IPR017853">
    <property type="entry name" value="GH"/>
</dbReference>
<evidence type="ECO:0000313" key="16">
    <source>
        <dbReference type="Proteomes" id="UP001498421"/>
    </source>
</evidence>
<evidence type="ECO:0000256" key="10">
    <source>
        <dbReference type="ARBA" id="ARBA00041495"/>
    </source>
</evidence>
<evidence type="ECO:0000256" key="5">
    <source>
        <dbReference type="ARBA" id="ARBA00022729"/>
    </source>
</evidence>
<keyword evidence="3" id="KW-0134">Cell wall</keyword>
<evidence type="ECO:0000256" key="14">
    <source>
        <dbReference type="SAM" id="SignalP"/>
    </source>
</evidence>
<evidence type="ECO:0000256" key="2">
    <source>
        <dbReference type="ARBA" id="ARBA00008773"/>
    </source>
</evidence>
<dbReference type="InterPro" id="IPR050732">
    <property type="entry name" value="Beta-glucan_modifiers"/>
</dbReference>
<dbReference type="SUPFAM" id="SSF51445">
    <property type="entry name" value="(Trans)glycosidases"/>
    <property type="match status" value="1"/>
</dbReference>
<organism evidence="15 16">
    <name type="scientific">Neonectria magnoliae</name>
    <dbReference type="NCBI Taxonomy" id="2732573"/>
    <lineage>
        <taxon>Eukaryota</taxon>
        <taxon>Fungi</taxon>
        <taxon>Dikarya</taxon>
        <taxon>Ascomycota</taxon>
        <taxon>Pezizomycotina</taxon>
        <taxon>Sordariomycetes</taxon>
        <taxon>Hypocreomycetidae</taxon>
        <taxon>Hypocreales</taxon>
        <taxon>Nectriaceae</taxon>
        <taxon>Neonectria</taxon>
    </lineage>
</organism>
<comment type="function">
    <text evidence="8">Beta-glucosidases are one of a number of cellulolytic enzymes involved in the degradation of cellulosic biomass. Catalyzes the last step releasing glucose from the inhibitory cellobiose.</text>
</comment>
<evidence type="ECO:0000313" key="15">
    <source>
        <dbReference type="EMBL" id="KAK7419337.1"/>
    </source>
</evidence>
<evidence type="ECO:0000256" key="3">
    <source>
        <dbReference type="ARBA" id="ARBA00022512"/>
    </source>
</evidence>
<feature type="compositionally biased region" description="Low complexity" evidence="13">
    <location>
        <begin position="63"/>
        <end position="75"/>
    </location>
</feature>
<feature type="compositionally biased region" description="Low complexity" evidence="13">
    <location>
        <begin position="315"/>
        <end position="326"/>
    </location>
</feature>
<keyword evidence="6" id="KW-0378">Hydrolase</keyword>
<keyword evidence="4" id="KW-0964">Secreted</keyword>
<dbReference type="Proteomes" id="UP001498421">
    <property type="component" value="Unassembled WGS sequence"/>
</dbReference>